<feature type="compositionally biased region" description="Low complexity" evidence="1">
    <location>
        <begin position="70"/>
        <end position="105"/>
    </location>
</feature>
<keyword evidence="3" id="KW-1185">Reference proteome</keyword>
<dbReference type="AlphaFoldDB" id="A0A6G8PXZ2"/>
<evidence type="ECO:0000256" key="1">
    <source>
        <dbReference type="SAM" id="MobiDB-lite"/>
    </source>
</evidence>
<dbReference type="Proteomes" id="UP000502706">
    <property type="component" value="Chromosome"/>
</dbReference>
<proteinExistence type="predicted"/>
<organism evidence="2 3">
    <name type="scientific">Rubrobacter marinus</name>
    <dbReference type="NCBI Taxonomy" id="2653852"/>
    <lineage>
        <taxon>Bacteria</taxon>
        <taxon>Bacillati</taxon>
        <taxon>Actinomycetota</taxon>
        <taxon>Rubrobacteria</taxon>
        <taxon>Rubrobacterales</taxon>
        <taxon>Rubrobacteraceae</taxon>
        <taxon>Rubrobacter</taxon>
    </lineage>
</organism>
<evidence type="ECO:0000313" key="2">
    <source>
        <dbReference type="EMBL" id="QIN79066.1"/>
    </source>
</evidence>
<name>A0A6G8PXZ2_9ACTN</name>
<accession>A0A6G8PXZ2</accession>
<sequence>MGILRWAFAGLVALLVGLGFAVLTGSVLLAAVPAAGALLIAAYLSWEGRPLHQATREIGRRSPRRRRATPRPSAVPPKATRTPEATAAELPAETGAAGADAASRLGRGGVVPRPGPRGDPTQPSVGPGRSLE</sequence>
<dbReference type="KEGG" id="rmar:GBA65_11645"/>
<dbReference type="EMBL" id="CP045121">
    <property type="protein sequence ID" value="QIN79066.1"/>
    <property type="molecule type" value="Genomic_DNA"/>
</dbReference>
<evidence type="ECO:0000313" key="3">
    <source>
        <dbReference type="Proteomes" id="UP000502706"/>
    </source>
</evidence>
<protein>
    <submittedName>
        <fullName evidence="2">Uncharacterized protein</fullName>
    </submittedName>
</protein>
<reference evidence="2 3" key="1">
    <citation type="submission" date="2019-10" db="EMBL/GenBank/DDBJ databases">
        <title>Rubrobacter sp nov SCSIO 52915 isolated from a deep-sea sediment in the South China Sea.</title>
        <authorList>
            <person name="Chen R.W."/>
        </authorList>
    </citation>
    <scope>NUCLEOTIDE SEQUENCE [LARGE SCALE GENOMIC DNA]</scope>
    <source>
        <strain evidence="2 3">SCSIO 52915</strain>
    </source>
</reference>
<gene>
    <name evidence="2" type="ORF">GBA65_11645</name>
</gene>
<dbReference type="RefSeq" id="WP_166396726.1">
    <property type="nucleotide sequence ID" value="NZ_CP045121.1"/>
</dbReference>
<feature type="region of interest" description="Disordered" evidence="1">
    <location>
        <begin position="53"/>
        <end position="132"/>
    </location>
</feature>